<dbReference type="PANTHER" id="PTHR46890">
    <property type="entry name" value="NON-LTR RETROLELEMENT REVERSE TRANSCRIPTASE-LIKE PROTEIN-RELATED"/>
    <property type="match status" value="1"/>
</dbReference>
<organism evidence="2 3">
    <name type="scientific">Lithospermum erythrorhizon</name>
    <name type="common">Purple gromwell</name>
    <name type="synonym">Lithospermum officinale var. erythrorhizon</name>
    <dbReference type="NCBI Taxonomy" id="34254"/>
    <lineage>
        <taxon>Eukaryota</taxon>
        <taxon>Viridiplantae</taxon>
        <taxon>Streptophyta</taxon>
        <taxon>Embryophyta</taxon>
        <taxon>Tracheophyta</taxon>
        <taxon>Spermatophyta</taxon>
        <taxon>Magnoliopsida</taxon>
        <taxon>eudicotyledons</taxon>
        <taxon>Gunneridae</taxon>
        <taxon>Pentapetalae</taxon>
        <taxon>asterids</taxon>
        <taxon>lamiids</taxon>
        <taxon>Boraginales</taxon>
        <taxon>Boraginaceae</taxon>
        <taxon>Boraginoideae</taxon>
        <taxon>Lithospermeae</taxon>
        <taxon>Lithospermum</taxon>
    </lineage>
</organism>
<sequence>MGLLWNVTKDLKNCMDSIGLVDVPSSGLQFTWSFKNVLTKLDRVLMNQEWNNLGLEEALTIFEFGGISQKASSAKVEFQEAFNCLVEDPDNVALREKVDILKKASKSLSESELSFLKQKAKCQHLLETDKGTKYYHALINKNRARSHISYIVKEDGLKTTSYMEMADLFVDFYKGLFGTRRLSKPIDLDILGKGPCVPCDDTDGLVAPITGEEIKATLWEMDGDKAPGPDGFSSTFFMANWDLVGYDLIKCVQEFFNTGKLLKQLNHTIVALIPKTNHDPMVGDFRPIGCTNVIYKVITKILTKRMTSFLPIIVDSGQTAFVKGRHISDNVFLAQEILRGYKVKRNSPHCMIMLDIQKAYDTVSWDFVENVLLGLGFPTKFVGWIMECVTTASYSISINGLLHGHLKGGRGLRQGDPISPTLFLFCIEYLSRMLKVRTSGSGFSYHPKWEFLKITHIVFEDDLMLFSRADTLSVSILLGCLHDLEEASGLTVSPTKSNIFFSGVCGLLKEELLRRVGFDMGKFPIRYLGIPLANSKVSVEQFAPFIDLMRGLLFGTLSQNMGILI</sequence>
<accession>A0AAV3R8R1</accession>
<dbReference type="Proteomes" id="UP001454036">
    <property type="component" value="Unassembled WGS sequence"/>
</dbReference>
<dbReference type="InterPro" id="IPR000477">
    <property type="entry name" value="RT_dom"/>
</dbReference>
<evidence type="ECO:0000313" key="2">
    <source>
        <dbReference type="EMBL" id="GAA0170712.1"/>
    </source>
</evidence>
<dbReference type="InterPro" id="IPR052343">
    <property type="entry name" value="Retrotransposon-Effector_Assoc"/>
</dbReference>
<proteinExistence type="predicted"/>
<reference evidence="2 3" key="1">
    <citation type="submission" date="2024-01" db="EMBL/GenBank/DDBJ databases">
        <title>The complete chloroplast genome sequence of Lithospermum erythrorhizon: insights into the phylogenetic relationship among Boraginaceae species and the maternal lineages of purple gromwells.</title>
        <authorList>
            <person name="Okada T."/>
            <person name="Watanabe K."/>
        </authorList>
    </citation>
    <scope>NUCLEOTIDE SEQUENCE [LARGE SCALE GENOMIC DNA]</scope>
</reference>
<gene>
    <name evidence="2" type="ORF">LIER_24912</name>
</gene>
<protein>
    <recommendedName>
        <fullName evidence="1">Reverse transcriptase domain-containing protein</fullName>
    </recommendedName>
</protein>
<comment type="caution">
    <text evidence="2">The sequence shown here is derived from an EMBL/GenBank/DDBJ whole genome shotgun (WGS) entry which is preliminary data.</text>
</comment>
<feature type="domain" description="Reverse transcriptase" evidence="1">
    <location>
        <begin position="254"/>
        <end position="532"/>
    </location>
</feature>
<dbReference type="AlphaFoldDB" id="A0AAV3R8R1"/>
<dbReference type="Pfam" id="PF00078">
    <property type="entry name" value="RVT_1"/>
    <property type="match status" value="1"/>
</dbReference>
<dbReference type="CDD" id="cd01650">
    <property type="entry name" value="RT_nLTR_like"/>
    <property type="match status" value="1"/>
</dbReference>
<dbReference type="PROSITE" id="PS50878">
    <property type="entry name" value="RT_POL"/>
    <property type="match status" value="1"/>
</dbReference>
<dbReference type="SUPFAM" id="SSF56672">
    <property type="entry name" value="DNA/RNA polymerases"/>
    <property type="match status" value="1"/>
</dbReference>
<name>A0AAV3R8R1_LITER</name>
<evidence type="ECO:0000259" key="1">
    <source>
        <dbReference type="PROSITE" id="PS50878"/>
    </source>
</evidence>
<evidence type="ECO:0000313" key="3">
    <source>
        <dbReference type="Proteomes" id="UP001454036"/>
    </source>
</evidence>
<dbReference type="EMBL" id="BAABME010007361">
    <property type="protein sequence ID" value="GAA0170712.1"/>
    <property type="molecule type" value="Genomic_DNA"/>
</dbReference>
<dbReference type="PANTHER" id="PTHR46890:SF48">
    <property type="entry name" value="RNA-DIRECTED DNA POLYMERASE"/>
    <property type="match status" value="1"/>
</dbReference>
<keyword evidence="3" id="KW-1185">Reference proteome</keyword>
<dbReference type="InterPro" id="IPR043502">
    <property type="entry name" value="DNA/RNA_pol_sf"/>
</dbReference>